<evidence type="ECO:0000313" key="3">
    <source>
        <dbReference type="EMBL" id="MCK2215418.1"/>
    </source>
</evidence>
<dbReference type="EMBL" id="JAKRKC020000001">
    <property type="protein sequence ID" value="MCK2215418.1"/>
    <property type="molecule type" value="Genomic_DNA"/>
</dbReference>
<dbReference type="Pfam" id="PF08327">
    <property type="entry name" value="AHSA1"/>
    <property type="match status" value="1"/>
</dbReference>
<evidence type="ECO:0000256" key="1">
    <source>
        <dbReference type="ARBA" id="ARBA00006817"/>
    </source>
</evidence>
<accession>A0ABT0FTC1</accession>
<comment type="caution">
    <text evidence="3">The sequence shown here is derived from an EMBL/GenBank/DDBJ whole genome shotgun (WGS) entry which is preliminary data.</text>
</comment>
<proteinExistence type="inferred from homology"/>
<dbReference type="Proteomes" id="UP001317259">
    <property type="component" value="Unassembled WGS sequence"/>
</dbReference>
<reference evidence="3 4" key="1">
    <citation type="submission" date="2022-04" db="EMBL/GenBank/DDBJ databases">
        <title>Genome draft of Actinomadura sp. ATCC 31491.</title>
        <authorList>
            <person name="Shi X."/>
            <person name="Du Y."/>
        </authorList>
    </citation>
    <scope>NUCLEOTIDE SEQUENCE [LARGE SCALE GENOMIC DNA]</scope>
    <source>
        <strain evidence="3 4">ATCC 31491</strain>
    </source>
</reference>
<dbReference type="Gene3D" id="3.30.530.20">
    <property type="match status" value="1"/>
</dbReference>
<feature type="domain" description="Activator of Hsp90 ATPase homologue 1/2-like C-terminal" evidence="2">
    <location>
        <begin position="3"/>
        <end position="97"/>
    </location>
</feature>
<dbReference type="InterPro" id="IPR023393">
    <property type="entry name" value="START-like_dom_sf"/>
</dbReference>
<dbReference type="InterPro" id="IPR013538">
    <property type="entry name" value="ASHA1/2-like_C"/>
</dbReference>
<protein>
    <submittedName>
        <fullName evidence="3">SRPBCC domain-containing protein</fullName>
    </submittedName>
</protein>
<gene>
    <name evidence="3" type="ORF">MF672_016710</name>
</gene>
<sequence length="115" mass="12530">MTPGAELLWEWEMYGASTNVLVKEVEENSRVLFTWSGYTPDHPTTVEFRFTPAPGDSTYVEITESGFTGSGDEVVRHALDATGGFTFLISALKALLEHDLALGLIGDAHPRDEAA</sequence>
<dbReference type="RefSeq" id="WP_242378263.1">
    <property type="nucleotide sequence ID" value="NZ_JAKRKC020000001.1"/>
</dbReference>
<name>A0ABT0FTC1_9ACTN</name>
<keyword evidence="4" id="KW-1185">Reference proteome</keyword>
<organism evidence="3 4">
    <name type="scientific">Actinomadura luzonensis</name>
    <dbReference type="NCBI Taxonomy" id="2805427"/>
    <lineage>
        <taxon>Bacteria</taxon>
        <taxon>Bacillati</taxon>
        <taxon>Actinomycetota</taxon>
        <taxon>Actinomycetes</taxon>
        <taxon>Streptosporangiales</taxon>
        <taxon>Thermomonosporaceae</taxon>
        <taxon>Actinomadura</taxon>
    </lineage>
</organism>
<comment type="similarity">
    <text evidence="1">Belongs to the AHA1 family.</text>
</comment>
<dbReference type="SUPFAM" id="SSF55961">
    <property type="entry name" value="Bet v1-like"/>
    <property type="match status" value="1"/>
</dbReference>
<evidence type="ECO:0000259" key="2">
    <source>
        <dbReference type="Pfam" id="PF08327"/>
    </source>
</evidence>
<evidence type="ECO:0000313" key="4">
    <source>
        <dbReference type="Proteomes" id="UP001317259"/>
    </source>
</evidence>